<dbReference type="AlphaFoldDB" id="A0A8H7NBD7"/>
<evidence type="ECO:0000313" key="3">
    <source>
        <dbReference type="EMBL" id="KAF9752684.1"/>
    </source>
</evidence>
<dbReference type="PANTHER" id="PTHR23024">
    <property type="entry name" value="ARYLACETAMIDE DEACETYLASE"/>
    <property type="match status" value="1"/>
</dbReference>
<proteinExistence type="predicted"/>
<dbReference type="Gene3D" id="3.40.50.1820">
    <property type="entry name" value="alpha/beta hydrolase"/>
    <property type="match status" value="1"/>
</dbReference>
<dbReference type="GO" id="GO:0016787">
    <property type="term" value="F:hydrolase activity"/>
    <property type="evidence" value="ECO:0007669"/>
    <property type="project" value="InterPro"/>
</dbReference>
<gene>
    <name evidence="3" type="ORF">IM811_014478</name>
</gene>
<dbReference type="SUPFAM" id="SSF53474">
    <property type="entry name" value="alpha/beta-Hydrolases"/>
    <property type="match status" value="1"/>
</dbReference>
<dbReference type="InterPro" id="IPR029058">
    <property type="entry name" value="AB_hydrolase_fold"/>
</dbReference>
<dbReference type="InterPro" id="IPR050466">
    <property type="entry name" value="Carboxylest/Gibb_receptor"/>
</dbReference>
<protein>
    <recommendedName>
        <fullName evidence="2">Alpha/beta hydrolase fold-3 domain-containing protein</fullName>
    </recommendedName>
</protein>
<reference evidence="3" key="1">
    <citation type="submission" date="2020-10" db="EMBL/GenBank/DDBJ databases">
        <title>High-Quality Genome Resource of Clonostachys rosea strain S41 by Oxford Nanopore Long-Read Sequencing.</title>
        <authorList>
            <person name="Wang H."/>
        </authorList>
    </citation>
    <scope>NUCLEOTIDE SEQUENCE</scope>
    <source>
        <strain evidence="3">S41</strain>
    </source>
</reference>
<organism evidence="3 4">
    <name type="scientific">Bionectria ochroleuca</name>
    <name type="common">Gliocladium roseum</name>
    <dbReference type="NCBI Taxonomy" id="29856"/>
    <lineage>
        <taxon>Eukaryota</taxon>
        <taxon>Fungi</taxon>
        <taxon>Dikarya</taxon>
        <taxon>Ascomycota</taxon>
        <taxon>Pezizomycotina</taxon>
        <taxon>Sordariomycetes</taxon>
        <taxon>Hypocreomycetidae</taxon>
        <taxon>Hypocreales</taxon>
        <taxon>Bionectriaceae</taxon>
        <taxon>Clonostachys</taxon>
    </lineage>
</organism>
<evidence type="ECO:0000313" key="4">
    <source>
        <dbReference type="Proteomes" id="UP000616885"/>
    </source>
</evidence>
<dbReference type="Pfam" id="PF07859">
    <property type="entry name" value="Abhydrolase_3"/>
    <property type="match status" value="1"/>
</dbReference>
<evidence type="ECO:0000259" key="2">
    <source>
        <dbReference type="Pfam" id="PF07859"/>
    </source>
</evidence>
<dbReference type="PANTHER" id="PTHR23024:SF557">
    <property type="entry name" value="AB HYDROLASE SUPERFAMILY PROTEIN C1039.03"/>
    <property type="match status" value="1"/>
</dbReference>
<comment type="caution">
    <text evidence="3">The sequence shown here is derived from an EMBL/GenBank/DDBJ whole genome shotgun (WGS) entry which is preliminary data.</text>
</comment>
<feature type="region of interest" description="Disordered" evidence="1">
    <location>
        <begin position="1"/>
        <end position="28"/>
    </location>
</feature>
<name>A0A8H7NBD7_BIOOC</name>
<feature type="domain" description="Alpha/beta hydrolase fold-3" evidence="2">
    <location>
        <begin position="118"/>
        <end position="334"/>
    </location>
</feature>
<evidence type="ECO:0000256" key="1">
    <source>
        <dbReference type="SAM" id="MobiDB-lite"/>
    </source>
</evidence>
<accession>A0A8H7NBD7</accession>
<dbReference type="Proteomes" id="UP000616885">
    <property type="component" value="Unassembled WGS sequence"/>
</dbReference>
<sequence length="359" mass="39864">MAPSAITDTPAPTGAKQAAQKDLPSPIHPSMIPRLDQDFIEYYNAYIAVKPVTHHVSMEDVRKYPKLYAASWAKDFTFEPFVNDIEIPGPDGNSIKTRCYTPDPRISPYGDGPYPIHINVHGGGFIFGDLTGDAELCMLVRDRVGIMVLDIDYRLSPEHVWYKGHEDVWAAFKWVREQGKSINANVDSISMGGISAGGQITAVCQQLARREGYELKLALLAVPSVDDFISLKQPNDSPYPSYQENALSPCLSWKRIAYCGEVINSALHKDGDVVRPNFWHSPIRGDLASLCRTFIATADCDPLRDEGETYGAKLGASGVHVTIRRYMGVPHPFMHMLLIRKGQEYVKDICAQLTTAHSL</sequence>
<dbReference type="EMBL" id="JADCTT010000005">
    <property type="protein sequence ID" value="KAF9752684.1"/>
    <property type="molecule type" value="Genomic_DNA"/>
</dbReference>
<dbReference type="InterPro" id="IPR013094">
    <property type="entry name" value="AB_hydrolase_3"/>
</dbReference>